<evidence type="ECO:0000313" key="3">
    <source>
        <dbReference type="Proteomes" id="UP001497457"/>
    </source>
</evidence>
<accession>A0ABC9GA22</accession>
<dbReference type="EMBL" id="OZ075118">
    <property type="protein sequence ID" value="CAL5091190.1"/>
    <property type="molecule type" value="Genomic_DNA"/>
</dbReference>
<proteinExistence type="predicted"/>
<dbReference type="AlphaFoldDB" id="A0ABC9GA22"/>
<keyword evidence="3" id="KW-1185">Reference proteome</keyword>
<reference evidence="2" key="1">
    <citation type="submission" date="2024-10" db="EMBL/GenBank/DDBJ databases">
        <authorList>
            <person name="Ryan C."/>
        </authorList>
    </citation>
    <scope>NUCLEOTIDE SEQUENCE [LARGE SCALE GENOMIC DNA]</scope>
</reference>
<feature type="region of interest" description="Disordered" evidence="1">
    <location>
        <begin position="162"/>
        <end position="182"/>
    </location>
</feature>
<evidence type="ECO:0000313" key="2">
    <source>
        <dbReference type="EMBL" id="CAL5091190.1"/>
    </source>
</evidence>
<organism evidence="2 3">
    <name type="scientific">Urochloa decumbens</name>
    <dbReference type="NCBI Taxonomy" id="240449"/>
    <lineage>
        <taxon>Eukaryota</taxon>
        <taxon>Viridiplantae</taxon>
        <taxon>Streptophyta</taxon>
        <taxon>Embryophyta</taxon>
        <taxon>Tracheophyta</taxon>
        <taxon>Spermatophyta</taxon>
        <taxon>Magnoliopsida</taxon>
        <taxon>Liliopsida</taxon>
        <taxon>Poales</taxon>
        <taxon>Poaceae</taxon>
        <taxon>PACMAD clade</taxon>
        <taxon>Panicoideae</taxon>
        <taxon>Panicodae</taxon>
        <taxon>Paniceae</taxon>
        <taxon>Melinidinae</taxon>
        <taxon>Urochloa</taxon>
    </lineage>
</organism>
<name>A0ABC9GA22_9POAL</name>
<feature type="compositionally biased region" description="Basic and acidic residues" evidence="1">
    <location>
        <begin position="172"/>
        <end position="182"/>
    </location>
</feature>
<sequence length="269" mass="28901">MMDEAMMSPFAGHTLPTLSQRSVEPTVTNLAGAAFADGEQETLPVAAFGGITDSEVHVLAADGNADISVLDHHGDVSSFSPQTAEPMFGNLFDLNQEWGYVEPDEPRLDQGPEVAEEPRPILSDADGRLNKIANDPTSRRSGSRGLIRLAVPLRKSLLCTPVPKLKPSHNRKNVEVGDAGEGKSSKQISFTLARSVDEKATILLMKASGIIADQEQPDEIAYQQFGTQFAQPMQPDLVGGMRVTFDLPDYGGADKYSALLCDATEDDAC</sequence>
<dbReference type="Proteomes" id="UP001497457">
    <property type="component" value="Chromosome 8b"/>
</dbReference>
<evidence type="ECO:0000256" key="1">
    <source>
        <dbReference type="SAM" id="MobiDB-lite"/>
    </source>
</evidence>
<gene>
    <name evidence="2" type="ORF">URODEC1_LOCUS114239</name>
</gene>
<protein>
    <submittedName>
        <fullName evidence="2">Uncharacterized protein</fullName>
    </submittedName>
</protein>